<evidence type="ECO:0000313" key="2">
    <source>
        <dbReference type="Proteomes" id="UP000217758"/>
    </source>
</evidence>
<dbReference type="EMBL" id="AP014612">
    <property type="protein sequence ID" value="BAQ25206.1"/>
    <property type="molecule type" value="Genomic_DNA"/>
</dbReference>
<dbReference type="AlphaFoldDB" id="A0A1L7LM18"/>
<sequence length="43" mass="4807">MVTHDIELASQTDRSLILKDGVIHQELLKPTAQSLYQALEAET</sequence>
<name>A0A1L7LM18_9STRE</name>
<proteinExistence type="predicted"/>
<organism evidence="1 2">
    <name type="scientific">Streptococcus troglodytae</name>
    <dbReference type="NCBI Taxonomy" id="1111760"/>
    <lineage>
        <taxon>Bacteria</taxon>
        <taxon>Bacillati</taxon>
        <taxon>Bacillota</taxon>
        <taxon>Bacilli</taxon>
        <taxon>Lactobacillales</taxon>
        <taxon>Streptococcaceae</taxon>
        <taxon>Streptococcus</taxon>
    </lineage>
</organism>
<dbReference type="Proteomes" id="UP000217758">
    <property type="component" value="Chromosome"/>
</dbReference>
<gene>
    <name evidence="1" type="ORF">SRT_19450</name>
</gene>
<protein>
    <submittedName>
        <fullName evidence="1">ABC transporter ATP-binding protein</fullName>
    </submittedName>
</protein>
<dbReference type="GO" id="GO:0005524">
    <property type="term" value="F:ATP binding"/>
    <property type="evidence" value="ECO:0007669"/>
    <property type="project" value="UniProtKB-KW"/>
</dbReference>
<accession>A0A1L7LM18</accession>
<reference evidence="1 2" key="1">
    <citation type="journal article" date="2016" name="Microbiol. Immunol.">
        <title>Complete genome sequence of Streptococcus troglodytae TKU31 isolated from the oral cavity of a chimpanzee (Pan troglodytes).</title>
        <authorList>
            <person name="Okamoto M."/>
            <person name="Naito M."/>
            <person name="Miyanohara M."/>
            <person name="Imai S."/>
            <person name="Nomura Y."/>
            <person name="Saito W."/>
            <person name="Momoi Y."/>
            <person name="Takada K."/>
            <person name="Miyabe-Nishiwaki T."/>
            <person name="Tomonaga M."/>
            <person name="Hanada N."/>
        </authorList>
    </citation>
    <scope>NUCLEOTIDE SEQUENCE [LARGE SCALE GENOMIC DNA]</scope>
    <source>
        <strain evidence="2">TKU 31</strain>
    </source>
</reference>
<keyword evidence="1" id="KW-0547">Nucleotide-binding</keyword>
<keyword evidence="2" id="KW-1185">Reference proteome</keyword>
<keyword evidence="1" id="KW-0067">ATP-binding</keyword>
<evidence type="ECO:0000313" key="1">
    <source>
        <dbReference type="EMBL" id="BAQ25206.1"/>
    </source>
</evidence>
<dbReference type="KEGG" id="strg:SRT_19450"/>
<dbReference type="RefSeq" id="WP_256376015.1">
    <property type="nucleotide sequence ID" value="NZ_AP014612.1"/>
</dbReference>